<protein>
    <submittedName>
        <fullName evidence="1">SLC4A7</fullName>
    </submittedName>
</protein>
<sequence length="87" mass="9535">MLMPNASSGNVSIPLANGNILKVPVENFCQDNEDDDHKESDHLISDQSAINISEQLNNTCLWQSIDQKVNKAPVTAPPPQITVKPVR</sequence>
<gene>
    <name evidence="1" type="ORF">LAZ67_4002633</name>
</gene>
<organism evidence="1 2">
    <name type="scientific">Cordylochernes scorpioides</name>
    <dbReference type="NCBI Taxonomy" id="51811"/>
    <lineage>
        <taxon>Eukaryota</taxon>
        <taxon>Metazoa</taxon>
        <taxon>Ecdysozoa</taxon>
        <taxon>Arthropoda</taxon>
        <taxon>Chelicerata</taxon>
        <taxon>Arachnida</taxon>
        <taxon>Pseudoscorpiones</taxon>
        <taxon>Cheliferoidea</taxon>
        <taxon>Chernetidae</taxon>
        <taxon>Cordylochernes</taxon>
    </lineage>
</organism>
<reference evidence="1 2" key="1">
    <citation type="submission" date="2022-01" db="EMBL/GenBank/DDBJ databases">
        <title>A chromosomal length assembly of Cordylochernes scorpioides.</title>
        <authorList>
            <person name="Zeh D."/>
            <person name="Zeh J."/>
        </authorList>
    </citation>
    <scope>NUCLEOTIDE SEQUENCE [LARGE SCALE GENOMIC DNA]</scope>
    <source>
        <strain evidence="1">IN4F17</strain>
        <tissue evidence="1">Whole Body</tissue>
    </source>
</reference>
<evidence type="ECO:0000313" key="1">
    <source>
        <dbReference type="EMBL" id="UYV66705.1"/>
    </source>
</evidence>
<keyword evidence="2" id="KW-1185">Reference proteome</keyword>
<dbReference type="Proteomes" id="UP001235939">
    <property type="component" value="Chromosome 04"/>
</dbReference>
<dbReference type="EMBL" id="CP092866">
    <property type="protein sequence ID" value="UYV66705.1"/>
    <property type="molecule type" value="Genomic_DNA"/>
</dbReference>
<name>A0ABY6KHN3_9ARAC</name>
<proteinExistence type="predicted"/>
<accession>A0ABY6KHN3</accession>
<evidence type="ECO:0000313" key="2">
    <source>
        <dbReference type="Proteomes" id="UP001235939"/>
    </source>
</evidence>